<evidence type="ECO:0000313" key="3">
    <source>
        <dbReference type="EMBL" id="MEO3715647.1"/>
    </source>
</evidence>
<dbReference type="InterPro" id="IPR027417">
    <property type="entry name" value="P-loop_NTPase"/>
</dbReference>
<dbReference type="Pfam" id="PF13476">
    <property type="entry name" value="AAA_23"/>
    <property type="match status" value="1"/>
</dbReference>
<keyword evidence="4" id="KW-1185">Reference proteome</keyword>
<protein>
    <submittedName>
        <fullName evidence="3">AAA family ATPase</fullName>
    </submittedName>
</protein>
<proteinExistence type="predicted"/>
<feature type="domain" description="Rad50/SbcC-type AAA" evidence="2">
    <location>
        <begin position="6"/>
        <end position="167"/>
    </location>
</feature>
<dbReference type="Proteomes" id="UP001462640">
    <property type="component" value="Unassembled WGS sequence"/>
</dbReference>
<organism evidence="3 4">
    <name type="scientific">Roseateles flavus</name>
    <dbReference type="NCBI Taxonomy" id="3149041"/>
    <lineage>
        <taxon>Bacteria</taxon>
        <taxon>Pseudomonadati</taxon>
        <taxon>Pseudomonadota</taxon>
        <taxon>Betaproteobacteria</taxon>
        <taxon>Burkholderiales</taxon>
        <taxon>Sphaerotilaceae</taxon>
        <taxon>Roseateles</taxon>
    </lineage>
</organism>
<accession>A0ABV0GL37</accession>
<evidence type="ECO:0000313" key="4">
    <source>
        <dbReference type="Proteomes" id="UP001462640"/>
    </source>
</evidence>
<dbReference type="PANTHER" id="PTHR32182">
    <property type="entry name" value="DNA REPLICATION AND REPAIR PROTEIN RECF"/>
    <property type="match status" value="1"/>
</dbReference>
<dbReference type="SUPFAM" id="SSF52540">
    <property type="entry name" value="P-loop containing nucleoside triphosphate hydrolases"/>
    <property type="match status" value="1"/>
</dbReference>
<dbReference type="InterPro" id="IPR003959">
    <property type="entry name" value="ATPase_AAA_core"/>
</dbReference>
<dbReference type="InterPro" id="IPR038729">
    <property type="entry name" value="Rad50/SbcC_AAA"/>
</dbReference>
<gene>
    <name evidence="3" type="ORF">ABDJ40_22975</name>
</gene>
<dbReference type="RefSeq" id="WP_347613224.1">
    <property type="nucleotide sequence ID" value="NZ_JBDPZC010000016.1"/>
</dbReference>
<dbReference type="Pfam" id="PF13304">
    <property type="entry name" value="AAA_21"/>
    <property type="match status" value="1"/>
</dbReference>
<dbReference type="PANTHER" id="PTHR32182:SF23">
    <property type="entry name" value="ATP BINDING PROTEIN"/>
    <property type="match status" value="1"/>
</dbReference>
<name>A0ABV0GL37_9BURK</name>
<comment type="caution">
    <text evidence="3">The sequence shown here is derived from an EMBL/GenBank/DDBJ whole genome shotgun (WGS) entry which is preliminary data.</text>
</comment>
<reference evidence="3 4" key="1">
    <citation type="submission" date="2024-05" db="EMBL/GenBank/DDBJ databases">
        <title>Roseateles sp. 2.12 16S ribosomal RNA gene Genome sequencing and assembly.</title>
        <authorList>
            <person name="Woo H."/>
        </authorList>
    </citation>
    <scope>NUCLEOTIDE SEQUENCE [LARGE SCALE GENOMIC DNA]</scope>
    <source>
        <strain evidence="3 4">2.12</strain>
    </source>
</reference>
<evidence type="ECO:0000259" key="2">
    <source>
        <dbReference type="Pfam" id="PF13476"/>
    </source>
</evidence>
<dbReference type="EMBL" id="JBDPZC010000016">
    <property type="protein sequence ID" value="MEO3715647.1"/>
    <property type="molecule type" value="Genomic_DNA"/>
</dbReference>
<evidence type="ECO:0000259" key="1">
    <source>
        <dbReference type="Pfam" id="PF13304"/>
    </source>
</evidence>
<feature type="domain" description="ATPase AAA-type core" evidence="1">
    <location>
        <begin position="236"/>
        <end position="371"/>
    </location>
</feature>
<sequence length="477" mass="53601">MRLKTVTLKNFRCFESLTLDLHPRLTVIVGENGAGKTAVLDGIASGLTPVLTHLSSADQRLTGRGIKDADFRIQSSTGVRVRGREQWSTADFAQIMSTTWGDLQWDYWRPSDGGKGKKPAETWGETALKEHLHAITASYKTDTPALTPVFAYYGASRGHIEVPERLRSAKHNYEHPTAALVDCFNPRSNFREMLAWFDQEESAELRKNKGVTSEDYTPLESLEALRATVVSLLGEAYRNPHFNARHKFMLERSSDGAELLVNQLSQGYQSMLALAMDFARRLAIANPHLEHGNQFANQQLIMQVVSVLEGQDPGIFEPFQHALAMSAPAIMLVDEIDLHLHPTWQQRVLGDLMRTFPLTQFIVTTHSPQVLTTVPRENIRVLDQDENGLMRVRTPDFSPLAHESGDALAKIMGTHREPPLPLQEEIRRYEQLVRVGQEQTEEGQTLRAALDEAGYQFHESDLTTWRFLAARKAGGVN</sequence>
<dbReference type="Gene3D" id="3.40.50.300">
    <property type="entry name" value="P-loop containing nucleotide triphosphate hydrolases"/>
    <property type="match status" value="2"/>
</dbReference>